<evidence type="ECO:0000313" key="3">
    <source>
        <dbReference type="EMBL" id="QPL55481.1"/>
    </source>
</evidence>
<dbReference type="CDD" id="cd06150">
    <property type="entry name" value="YjgF_YER057c_UK114_like_2"/>
    <property type="match status" value="1"/>
</dbReference>
<dbReference type="AlphaFoldDB" id="A0A099LW26"/>
<dbReference type="Gene3D" id="3.30.1330.40">
    <property type="entry name" value="RutC-like"/>
    <property type="match status" value="1"/>
</dbReference>
<dbReference type="InterPro" id="IPR035709">
    <property type="entry name" value="YoaB-like"/>
</dbReference>
<accession>A0A099LW26</accession>
<sequence length="120" mass="13233">MTIHRINPGNRWSDITVFNGIAHFVEVADSDTSADMKGQVEQILSQAEVQLAKIGSDRSRVLSVTIYVTDFAHFDALNQVWDNWFPQGCAPSRACVKAELADPNYLVEMAFVAAAGAEFQ</sequence>
<dbReference type="EMBL" id="JMCG01000001">
    <property type="protein sequence ID" value="KGK11477.1"/>
    <property type="molecule type" value="Genomic_DNA"/>
</dbReference>
<dbReference type="GeneID" id="43683367"/>
<dbReference type="InterPro" id="IPR035959">
    <property type="entry name" value="RutC-like_sf"/>
</dbReference>
<dbReference type="InterPro" id="IPR006175">
    <property type="entry name" value="YjgF/YER057c/UK114"/>
</dbReference>
<dbReference type="EMBL" id="CP065218">
    <property type="protein sequence ID" value="QPL55481.1"/>
    <property type="molecule type" value="Genomic_DNA"/>
</dbReference>
<dbReference type="SUPFAM" id="SSF55298">
    <property type="entry name" value="YjgF-like"/>
    <property type="match status" value="1"/>
</dbReference>
<dbReference type="PANTHER" id="PTHR47328:SF1">
    <property type="entry name" value="RUTC FAMILY PROTEIN YOAB"/>
    <property type="match status" value="1"/>
</dbReference>
<dbReference type="EMBL" id="ABNSCA010000001">
    <property type="protein sequence ID" value="ELN6931310.1"/>
    <property type="molecule type" value="Genomic_DNA"/>
</dbReference>
<dbReference type="PANTHER" id="PTHR47328">
    <property type="match status" value="1"/>
</dbReference>
<evidence type="ECO:0000313" key="2">
    <source>
        <dbReference type="EMBL" id="KGK11477.1"/>
    </source>
</evidence>
<reference evidence="1" key="3">
    <citation type="submission" date="2023-10" db="EMBL/GenBank/DDBJ databases">
        <authorList>
            <consortium name="PulseNet: The National Subtyping Network for Foodborne Disease Surveillance"/>
        </authorList>
    </citation>
    <scope>NUCLEOTIDE SEQUENCE</scope>
    <source>
        <strain evidence="1">PNUSAV004886</strain>
    </source>
</reference>
<evidence type="ECO:0000313" key="1">
    <source>
        <dbReference type="EMBL" id="ELN6931310.1"/>
    </source>
</evidence>
<dbReference type="eggNOG" id="COG0251">
    <property type="taxonomic scope" value="Bacteria"/>
</dbReference>
<dbReference type="RefSeq" id="WP_039426923.1">
    <property type="nucleotide sequence ID" value="NZ_CAWPVW010000065.1"/>
</dbReference>
<dbReference type="Proteomes" id="UP001253463">
    <property type="component" value="Unassembled WGS sequence"/>
</dbReference>
<organism evidence="2 4">
    <name type="scientific">Vibrio navarrensis</name>
    <dbReference type="NCBI Taxonomy" id="29495"/>
    <lineage>
        <taxon>Bacteria</taxon>
        <taxon>Pseudomonadati</taxon>
        <taxon>Pseudomonadota</taxon>
        <taxon>Gammaproteobacteria</taxon>
        <taxon>Vibrionales</taxon>
        <taxon>Vibrionaceae</taxon>
        <taxon>Vibrio</taxon>
    </lineage>
</organism>
<evidence type="ECO:0000313" key="4">
    <source>
        <dbReference type="Proteomes" id="UP000029994"/>
    </source>
</evidence>
<evidence type="ECO:0000313" key="5">
    <source>
        <dbReference type="Proteomes" id="UP000594435"/>
    </source>
</evidence>
<gene>
    <name evidence="2" type="ORF">EA26_09200</name>
    <name evidence="3" type="ORF">I3X05_21130</name>
    <name evidence="1" type="ORF">RZY48_000685</name>
</gene>
<dbReference type="Proteomes" id="UP000029994">
    <property type="component" value="Unassembled WGS sequence"/>
</dbReference>
<dbReference type="Pfam" id="PF01042">
    <property type="entry name" value="Ribonuc_L-PSP"/>
    <property type="match status" value="1"/>
</dbReference>
<dbReference type="Proteomes" id="UP000594435">
    <property type="component" value="Chromosome 2"/>
</dbReference>
<reference evidence="3 5" key="2">
    <citation type="submission" date="2020-11" db="EMBL/GenBank/DDBJ databases">
        <title>Complete and Circularized Genome Assembly of a human isolate of Vibrio navarrensis biotype pommerensis with MiSeq and MinION Sequence Data.</title>
        <authorList>
            <person name="Schwartz K."/>
            <person name="Borowiak M."/>
            <person name="Deneke C."/>
            <person name="Balau V."/>
            <person name="Metelmann C."/>
            <person name="Strauch E."/>
        </authorList>
    </citation>
    <scope>NUCLEOTIDE SEQUENCE [LARGE SCALE GENOMIC DNA]</scope>
    <source>
        <strain evidence="3 5">20-VB00237</strain>
    </source>
</reference>
<reference evidence="2 4" key="1">
    <citation type="submission" date="2014-04" db="EMBL/GenBank/DDBJ databases">
        <title>Genome sequencing of Vibrio navarrensis strains.</title>
        <authorList>
            <person name="Gladney L.M."/>
            <person name="Katz L.S."/>
            <person name="Marino-Ramirez L."/>
            <person name="Jordan I.K."/>
        </authorList>
    </citation>
    <scope>NUCLEOTIDE SEQUENCE [LARGE SCALE GENOMIC DNA]</scope>
    <source>
        <strain evidence="2 4">ATCC 51183</strain>
    </source>
</reference>
<dbReference type="STRING" id="29495.EA26_09200"/>
<keyword evidence="4" id="KW-1185">Reference proteome</keyword>
<protein>
    <submittedName>
        <fullName evidence="2">Endoribonuclease L-PSP</fullName>
    </submittedName>
    <submittedName>
        <fullName evidence="1">RidA family protein</fullName>
    </submittedName>
</protein>
<proteinExistence type="predicted"/>
<name>A0A099LW26_9VIBR</name>